<keyword evidence="3" id="KW-1185">Reference proteome</keyword>
<feature type="transmembrane region" description="Helical" evidence="1">
    <location>
        <begin position="146"/>
        <end position="166"/>
    </location>
</feature>
<feature type="transmembrane region" description="Helical" evidence="1">
    <location>
        <begin position="325"/>
        <end position="351"/>
    </location>
</feature>
<feature type="transmembrane region" description="Helical" evidence="1">
    <location>
        <begin position="214"/>
        <end position="236"/>
    </location>
</feature>
<feature type="transmembrane region" description="Helical" evidence="1">
    <location>
        <begin position="7"/>
        <end position="24"/>
    </location>
</feature>
<dbReference type="RefSeq" id="WP_161817395.1">
    <property type="nucleotide sequence ID" value="NZ_JAACJS010000002.1"/>
</dbReference>
<reference evidence="2 3" key="1">
    <citation type="submission" date="2020-01" db="EMBL/GenBank/DDBJ databases">
        <title>Genome analysis.</title>
        <authorList>
            <person name="Wu S."/>
            <person name="Wang G."/>
        </authorList>
    </citation>
    <scope>NUCLEOTIDE SEQUENCE [LARGE SCALE GENOMIC DNA]</scope>
    <source>
        <strain evidence="2 3">SYL130</strain>
    </source>
</reference>
<feature type="transmembrane region" description="Helical" evidence="1">
    <location>
        <begin position="57"/>
        <end position="73"/>
    </location>
</feature>
<gene>
    <name evidence="2" type="ORF">GWC95_04135</name>
</gene>
<evidence type="ECO:0000313" key="3">
    <source>
        <dbReference type="Proteomes" id="UP000753802"/>
    </source>
</evidence>
<sequence length="370" mass="42499">MSRRINDFTTLFIVPLMILVVMLAGTTMSLLQHAAELLLLIILAIGIYSYRLTRAEIILLITFCFAQTGSFFVNDLSIFLLNAKQFGLGILSLIYFRRNAKGSVFLSAAVVVCIFLVFFESLTGAFPFDIRPILSTMRDSYGSRAIGLFLNYHYTSFFLGIFFVGYTIRRRAYFIDFLSLWFISVKTNVIGYALQKIFSFAQKRIKFLQSTKAVVLLAIGCIIFLITSVLAILELFKEYNYGYNSAYVVLTQFVDPRSYLQAFYIFPTDVVKYLGEVALFDYPELTDVSFSDHGSELSIVRFLVQGGVFLAASFLYNVFKNFTRFRVFIFISLFHYSFILSPLIVYVMSVYEFEGEHEMERELRLQQASI</sequence>
<feature type="transmembrane region" description="Helical" evidence="1">
    <location>
        <begin position="30"/>
        <end position="50"/>
    </location>
</feature>
<keyword evidence="1" id="KW-1133">Transmembrane helix</keyword>
<feature type="transmembrane region" description="Helical" evidence="1">
    <location>
        <begin position="173"/>
        <end position="194"/>
    </location>
</feature>
<accession>A0ABW9ZPT7</accession>
<dbReference type="EMBL" id="JAACJS010000002">
    <property type="protein sequence ID" value="NCI49098.1"/>
    <property type="molecule type" value="Genomic_DNA"/>
</dbReference>
<protein>
    <submittedName>
        <fullName evidence="2">Uncharacterized protein</fullName>
    </submittedName>
</protein>
<keyword evidence="1" id="KW-0812">Transmembrane</keyword>
<evidence type="ECO:0000256" key="1">
    <source>
        <dbReference type="SAM" id="Phobius"/>
    </source>
</evidence>
<dbReference type="Proteomes" id="UP000753802">
    <property type="component" value="Unassembled WGS sequence"/>
</dbReference>
<organism evidence="2 3">
    <name type="scientific">Sediminibacterium roseum</name>
    <dbReference type="NCBI Taxonomy" id="1978412"/>
    <lineage>
        <taxon>Bacteria</taxon>
        <taxon>Pseudomonadati</taxon>
        <taxon>Bacteroidota</taxon>
        <taxon>Chitinophagia</taxon>
        <taxon>Chitinophagales</taxon>
        <taxon>Chitinophagaceae</taxon>
        <taxon>Sediminibacterium</taxon>
    </lineage>
</organism>
<proteinExistence type="predicted"/>
<feature type="transmembrane region" description="Helical" evidence="1">
    <location>
        <begin position="103"/>
        <end position="126"/>
    </location>
</feature>
<evidence type="ECO:0000313" key="2">
    <source>
        <dbReference type="EMBL" id="NCI49098.1"/>
    </source>
</evidence>
<keyword evidence="1" id="KW-0472">Membrane</keyword>
<feature type="transmembrane region" description="Helical" evidence="1">
    <location>
        <begin position="299"/>
        <end position="319"/>
    </location>
</feature>
<name>A0ABW9ZPT7_9BACT</name>
<comment type="caution">
    <text evidence="2">The sequence shown here is derived from an EMBL/GenBank/DDBJ whole genome shotgun (WGS) entry which is preliminary data.</text>
</comment>